<keyword evidence="3" id="KW-0418">Kinase</keyword>
<dbReference type="Proteomes" id="UP000014500">
    <property type="component" value="Unassembled WGS sequence"/>
</dbReference>
<reference evidence="5" key="2">
    <citation type="submission" date="2015-02" db="UniProtKB">
        <authorList>
            <consortium name="EnsemblMetazoa"/>
        </authorList>
    </citation>
    <scope>IDENTIFICATION</scope>
</reference>
<sequence length="66" mass="7300">MLTDPEIATADVFVEDEPLFNIGNMAKEAITYFAINHTCNKFCNMAALPKLTFVPSPDDDDYEVAA</sequence>
<protein>
    <recommendedName>
        <fullName evidence="4">Alpha-type protein kinase domain-containing protein</fullName>
    </recommendedName>
</protein>
<dbReference type="GO" id="GO:0005524">
    <property type="term" value="F:ATP binding"/>
    <property type="evidence" value="ECO:0007669"/>
    <property type="project" value="InterPro"/>
</dbReference>
<evidence type="ECO:0000259" key="4">
    <source>
        <dbReference type="PROSITE" id="PS51158"/>
    </source>
</evidence>
<evidence type="ECO:0000313" key="6">
    <source>
        <dbReference type="Proteomes" id="UP000014500"/>
    </source>
</evidence>
<dbReference type="InterPro" id="IPR004166">
    <property type="entry name" value="a-kinase_dom"/>
</dbReference>
<dbReference type="Pfam" id="PF02816">
    <property type="entry name" value="Alpha_kinase"/>
    <property type="match status" value="1"/>
</dbReference>
<accession>T1IK56</accession>
<keyword evidence="2" id="KW-0808">Transferase</keyword>
<keyword evidence="1" id="KW-0723">Serine/threonine-protein kinase</keyword>
<organism evidence="5 6">
    <name type="scientific">Strigamia maritima</name>
    <name type="common">European centipede</name>
    <name type="synonym">Geophilus maritimus</name>
    <dbReference type="NCBI Taxonomy" id="126957"/>
    <lineage>
        <taxon>Eukaryota</taxon>
        <taxon>Metazoa</taxon>
        <taxon>Ecdysozoa</taxon>
        <taxon>Arthropoda</taxon>
        <taxon>Myriapoda</taxon>
        <taxon>Chilopoda</taxon>
        <taxon>Pleurostigmophora</taxon>
        <taxon>Geophilomorpha</taxon>
        <taxon>Linotaeniidae</taxon>
        <taxon>Strigamia</taxon>
    </lineage>
</organism>
<dbReference type="Gene3D" id="3.20.200.10">
    <property type="entry name" value="MHCK/EF2 kinase"/>
    <property type="match status" value="1"/>
</dbReference>
<dbReference type="PhylomeDB" id="T1IK56"/>
<evidence type="ECO:0000256" key="2">
    <source>
        <dbReference type="ARBA" id="ARBA00022679"/>
    </source>
</evidence>
<feature type="domain" description="Alpha-type protein kinase" evidence="4">
    <location>
        <begin position="1"/>
        <end position="51"/>
    </location>
</feature>
<dbReference type="AlphaFoldDB" id="T1IK56"/>
<dbReference type="GO" id="GO:0004674">
    <property type="term" value="F:protein serine/threonine kinase activity"/>
    <property type="evidence" value="ECO:0007669"/>
    <property type="project" value="UniProtKB-KW"/>
</dbReference>
<dbReference type="InterPro" id="IPR011009">
    <property type="entry name" value="Kinase-like_dom_sf"/>
</dbReference>
<evidence type="ECO:0000256" key="1">
    <source>
        <dbReference type="ARBA" id="ARBA00022527"/>
    </source>
</evidence>
<dbReference type="EnsemblMetazoa" id="SMAR001292-RA">
    <property type="protein sequence ID" value="SMAR001292-PA"/>
    <property type="gene ID" value="SMAR001292"/>
</dbReference>
<evidence type="ECO:0000313" key="5">
    <source>
        <dbReference type="EnsemblMetazoa" id="SMAR001292-PA"/>
    </source>
</evidence>
<dbReference type="HOGENOM" id="CLU_2834387_0_0_1"/>
<evidence type="ECO:0000256" key="3">
    <source>
        <dbReference type="ARBA" id="ARBA00022777"/>
    </source>
</evidence>
<dbReference type="SUPFAM" id="SSF56112">
    <property type="entry name" value="Protein kinase-like (PK-like)"/>
    <property type="match status" value="1"/>
</dbReference>
<name>T1IK56_STRMM</name>
<reference evidence="6" key="1">
    <citation type="submission" date="2011-05" db="EMBL/GenBank/DDBJ databases">
        <authorList>
            <person name="Richards S.R."/>
            <person name="Qu J."/>
            <person name="Jiang H."/>
            <person name="Jhangiani S.N."/>
            <person name="Agravi P."/>
            <person name="Goodspeed R."/>
            <person name="Gross S."/>
            <person name="Mandapat C."/>
            <person name="Jackson L."/>
            <person name="Mathew T."/>
            <person name="Pu L."/>
            <person name="Thornton R."/>
            <person name="Saada N."/>
            <person name="Wilczek-Boney K.B."/>
            <person name="Lee S."/>
            <person name="Kovar C."/>
            <person name="Wu Y."/>
            <person name="Scherer S.E."/>
            <person name="Worley K.C."/>
            <person name="Muzny D.M."/>
            <person name="Gibbs R."/>
        </authorList>
    </citation>
    <scope>NUCLEOTIDE SEQUENCE</scope>
    <source>
        <strain evidence="6">Brora</strain>
    </source>
</reference>
<dbReference type="PROSITE" id="PS51158">
    <property type="entry name" value="ALPHA_KINASE"/>
    <property type="match status" value="1"/>
</dbReference>
<dbReference type="EMBL" id="JH430420">
    <property type="status" value="NOT_ANNOTATED_CDS"/>
    <property type="molecule type" value="Genomic_DNA"/>
</dbReference>
<proteinExistence type="predicted"/>
<keyword evidence="6" id="KW-1185">Reference proteome</keyword>